<dbReference type="OrthoDB" id="5835829at2759"/>
<dbReference type="InterPro" id="IPR050271">
    <property type="entry name" value="UDP-glycosyltransferase"/>
</dbReference>
<dbReference type="Gene3D" id="3.40.50.2000">
    <property type="entry name" value="Glycogen Phosphorylase B"/>
    <property type="match status" value="1"/>
</dbReference>
<dbReference type="SUPFAM" id="SSF53756">
    <property type="entry name" value="UDP-Glycosyltransferase/glycogen phosphorylase"/>
    <property type="match status" value="1"/>
</dbReference>
<name>E2C348_HARSA</name>
<dbReference type="Proteomes" id="UP000008237">
    <property type="component" value="Unassembled WGS sequence"/>
</dbReference>
<feature type="transmembrane region" description="Helical" evidence="5">
    <location>
        <begin position="344"/>
        <end position="363"/>
    </location>
</feature>
<keyword evidence="3 4" id="KW-0808">Transferase</keyword>
<dbReference type="CDD" id="cd03784">
    <property type="entry name" value="GT1_Gtf-like"/>
    <property type="match status" value="1"/>
</dbReference>
<dbReference type="PANTHER" id="PTHR48043:SF145">
    <property type="entry name" value="FI06409P-RELATED"/>
    <property type="match status" value="1"/>
</dbReference>
<dbReference type="Pfam" id="PF00201">
    <property type="entry name" value="UDPGT"/>
    <property type="match status" value="1"/>
</dbReference>
<evidence type="ECO:0000313" key="6">
    <source>
        <dbReference type="EMBL" id="EFN77631.1"/>
    </source>
</evidence>
<dbReference type="EC" id="2.4.1.17" evidence="5"/>
<evidence type="ECO:0000313" key="7">
    <source>
        <dbReference type="Proteomes" id="UP000008237"/>
    </source>
</evidence>
<evidence type="ECO:0000256" key="3">
    <source>
        <dbReference type="ARBA" id="ARBA00022679"/>
    </source>
</evidence>
<dbReference type="GO" id="GO:0016020">
    <property type="term" value="C:membrane"/>
    <property type="evidence" value="ECO:0007669"/>
    <property type="project" value="UniProtKB-SubCell"/>
</dbReference>
<gene>
    <name evidence="6" type="ORF">EAI_05009</name>
</gene>
<dbReference type="STRING" id="610380.E2C348"/>
<dbReference type="EMBL" id="GL452283">
    <property type="protein sequence ID" value="EFN77631.1"/>
    <property type="molecule type" value="Genomic_DNA"/>
</dbReference>
<dbReference type="OMA" id="CKASMAS"/>
<dbReference type="FunFam" id="3.40.50.2000:FF:000050">
    <property type="entry name" value="UDP-glucuronosyltransferase"/>
    <property type="match status" value="1"/>
</dbReference>
<dbReference type="FunCoup" id="E2C348">
    <property type="interactions" value="229"/>
</dbReference>
<dbReference type="PROSITE" id="PS00375">
    <property type="entry name" value="UDPGT"/>
    <property type="match status" value="1"/>
</dbReference>
<evidence type="ECO:0000256" key="2">
    <source>
        <dbReference type="ARBA" id="ARBA00022676"/>
    </source>
</evidence>
<comment type="subcellular location">
    <subcellularLocation>
        <location evidence="5">Membrane</location>
        <topology evidence="5">Single-pass membrane protein</topology>
    </subcellularLocation>
</comment>
<dbReference type="AlphaFoldDB" id="E2C348"/>
<keyword evidence="5" id="KW-1133">Transmembrane helix</keyword>
<dbReference type="PANTHER" id="PTHR48043">
    <property type="entry name" value="EG:EG0003.4 PROTEIN-RELATED"/>
    <property type="match status" value="1"/>
</dbReference>
<comment type="similarity">
    <text evidence="1 4">Belongs to the UDP-glycosyltransferase family.</text>
</comment>
<reference evidence="6 7" key="1">
    <citation type="journal article" date="2010" name="Science">
        <title>Genomic comparison of the ants Camponotus floridanus and Harpegnathos saltator.</title>
        <authorList>
            <person name="Bonasio R."/>
            <person name="Zhang G."/>
            <person name="Ye C."/>
            <person name="Mutti N.S."/>
            <person name="Fang X."/>
            <person name="Qin N."/>
            <person name="Donahue G."/>
            <person name="Yang P."/>
            <person name="Li Q."/>
            <person name="Li C."/>
            <person name="Zhang P."/>
            <person name="Huang Z."/>
            <person name="Berger S.L."/>
            <person name="Reinberg D."/>
            <person name="Wang J."/>
            <person name="Liebig J."/>
        </authorList>
    </citation>
    <scope>NUCLEOTIDE SEQUENCE [LARGE SCALE GENOMIC DNA]</scope>
    <source>
        <strain evidence="6 7">R22 G/1</strain>
    </source>
</reference>
<dbReference type="GO" id="GO:0015020">
    <property type="term" value="F:glucuronosyltransferase activity"/>
    <property type="evidence" value="ECO:0007669"/>
    <property type="project" value="UniProtKB-EC"/>
</dbReference>
<dbReference type="InParanoid" id="E2C348"/>
<keyword evidence="5" id="KW-0812">Transmembrane</keyword>
<evidence type="ECO:0000256" key="4">
    <source>
        <dbReference type="RuleBase" id="RU003718"/>
    </source>
</evidence>
<comment type="catalytic activity">
    <reaction evidence="5">
        <text>glucuronate acceptor + UDP-alpha-D-glucuronate = acceptor beta-D-glucuronoside + UDP + H(+)</text>
        <dbReference type="Rhea" id="RHEA:21032"/>
        <dbReference type="ChEBI" id="CHEBI:15378"/>
        <dbReference type="ChEBI" id="CHEBI:58052"/>
        <dbReference type="ChEBI" id="CHEBI:58223"/>
        <dbReference type="ChEBI" id="CHEBI:132367"/>
        <dbReference type="ChEBI" id="CHEBI:132368"/>
        <dbReference type="EC" id="2.4.1.17"/>
    </reaction>
</comment>
<dbReference type="InterPro" id="IPR002213">
    <property type="entry name" value="UDP_glucos_trans"/>
</dbReference>
<protein>
    <recommendedName>
        <fullName evidence="5">UDP-glucuronosyltransferase</fullName>
        <ecNumber evidence="5">2.4.1.17</ecNumber>
    </recommendedName>
</protein>
<accession>E2C348</accession>
<dbReference type="InterPro" id="IPR035595">
    <property type="entry name" value="UDP_glycos_trans_CS"/>
</dbReference>
<proteinExistence type="inferred from homology"/>
<keyword evidence="2 4" id="KW-0328">Glycosyltransferase</keyword>
<keyword evidence="7" id="KW-1185">Reference proteome</keyword>
<organism evidence="7">
    <name type="scientific">Harpegnathos saltator</name>
    <name type="common">Jerdon's jumping ant</name>
    <dbReference type="NCBI Taxonomy" id="610380"/>
    <lineage>
        <taxon>Eukaryota</taxon>
        <taxon>Metazoa</taxon>
        <taxon>Ecdysozoa</taxon>
        <taxon>Arthropoda</taxon>
        <taxon>Hexapoda</taxon>
        <taxon>Insecta</taxon>
        <taxon>Pterygota</taxon>
        <taxon>Neoptera</taxon>
        <taxon>Endopterygota</taxon>
        <taxon>Hymenoptera</taxon>
        <taxon>Apocrita</taxon>
        <taxon>Aculeata</taxon>
        <taxon>Formicoidea</taxon>
        <taxon>Formicidae</taxon>
        <taxon>Ponerinae</taxon>
        <taxon>Ponerini</taxon>
        <taxon>Harpegnathos</taxon>
    </lineage>
</organism>
<sequence>MAPCYLAFGRLLKVPMVGIMTTAFHDWLNEVSGNPCNLAFIPNLFSAFKQDMNFKERFINFLMTNMISIQIHYYTSFQVEYVRKYFDIENTSIKELYDDVSLYLVNTHPALHGIRPYTPSIIGVGGLHIKGDGDPLSQEMQKWLDESKDGCIYFTFGSMVRIESFSKELIETFYASFKKIAPVRVLMKIARKEDLLPGLPNNVMIQPWFPQVAVLKHKNIRAFITHGGLMGTQEAISYGVPMIGIPLFGDQRVNIQSYVRKKVAISLNSIYDVTEEKLTSALNTILKDPTYRENVQKLSRLFLDRPMNALDTAIYWVEYVVKHGNFLQSPAMHLSWWQHHLLDVYAFLLFVVSAVLLAALFILRKIKRLLFGTRACTKDSAAVKSKKDK</sequence>
<evidence type="ECO:0000256" key="5">
    <source>
        <dbReference type="RuleBase" id="RU362059"/>
    </source>
</evidence>
<evidence type="ECO:0000256" key="1">
    <source>
        <dbReference type="ARBA" id="ARBA00009995"/>
    </source>
</evidence>
<keyword evidence="5" id="KW-0472">Membrane</keyword>